<gene>
    <name evidence="1" type="ORF">MML48_2g00001065</name>
</gene>
<comment type="caution">
    <text evidence="1">The sequence shown here is derived from an EMBL/GenBank/DDBJ whole genome shotgun (WGS) entry which is preliminary data.</text>
</comment>
<keyword evidence="1" id="KW-0482">Metalloprotease</keyword>
<reference evidence="1" key="1">
    <citation type="submission" date="2022-04" db="EMBL/GenBank/DDBJ databases">
        <title>Chromosome-scale genome assembly of Holotrichia oblita Faldermann.</title>
        <authorList>
            <person name="Rongchong L."/>
        </authorList>
    </citation>
    <scope>NUCLEOTIDE SEQUENCE</scope>
    <source>
        <strain evidence="1">81SQS9</strain>
    </source>
</reference>
<accession>A0ACB9TLJ5</accession>
<name>A0ACB9TLJ5_HOLOL</name>
<proteinExistence type="predicted"/>
<keyword evidence="1" id="KW-0378">Hydrolase</keyword>
<dbReference type="EMBL" id="CM043016">
    <property type="protein sequence ID" value="KAI4467751.1"/>
    <property type="molecule type" value="Genomic_DNA"/>
</dbReference>
<organism evidence="1 2">
    <name type="scientific">Holotrichia oblita</name>
    <name type="common">Chafer beetle</name>
    <dbReference type="NCBI Taxonomy" id="644536"/>
    <lineage>
        <taxon>Eukaryota</taxon>
        <taxon>Metazoa</taxon>
        <taxon>Ecdysozoa</taxon>
        <taxon>Arthropoda</taxon>
        <taxon>Hexapoda</taxon>
        <taxon>Insecta</taxon>
        <taxon>Pterygota</taxon>
        <taxon>Neoptera</taxon>
        <taxon>Endopterygota</taxon>
        <taxon>Coleoptera</taxon>
        <taxon>Polyphaga</taxon>
        <taxon>Scarabaeiformia</taxon>
        <taxon>Scarabaeidae</taxon>
        <taxon>Melolonthinae</taxon>
        <taxon>Holotrichia</taxon>
    </lineage>
</organism>
<keyword evidence="2" id="KW-1185">Reference proteome</keyword>
<evidence type="ECO:0000313" key="1">
    <source>
        <dbReference type="EMBL" id="KAI4467751.1"/>
    </source>
</evidence>
<evidence type="ECO:0000313" key="2">
    <source>
        <dbReference type="Proteomes" id="UP001056778"/>
    </source>
</evidence>
<protein>
    <submittedName>
        <fullName evidence="1">Adamts a disintegrin and metalloprotease with thrombospondin motifs protease</fullName>
    </submittedName>
</protein>
<dbReference type="Proteomes" id="UP001056778">
    <property type="component" value="Chromosome 2"/>
</dbReference>
<sequence length="579" mass="65621">MLKRNLFFINDQLRGHGTYSKRNTLKTQNNPNLSLEVALFFDEAAYKIFSPYMSYDDDKLRNMILAYLNAVQALYKHPSIGNPLDIVLVRMDIMKVQPRRLPHYDGERSQLLNSFCEYQDELNPINDENDEHWDMALYVSGLDFFAYENGRKNSATMGLATVGGVCYGRYSCIIAEFGTTNIFGKPYPSAGFTSVYILAHEIGHNLGMHHDSNGNSCSKDGYIMSPSRGTQGETIWSPCSADIMYNLGWASCLKDKGKQMQQLDHSKFMDSPGMTYTSKQQCELLLRDKDAYVVPENDLAAICYSLRCQTPHRSGYYFAGPALEGTECGNKLYCYGGDCIKRSPKPIVLKPGGWGPWKVSKCKSGCIEKSKGYQAQQRNCNSPSPLNTDKGCEGLSYQHIFCEDTEICKEKRKTATEYASEKCKSFASKVHELDPKGAGLQSPHENNRLWMGCAIFCRRREGSYYTPRIELNDLGVDPYFPDGTWCHTENRENYYCNNRHCLAESFAFSKNWFLSHTSTNIDFPQNAIPTDVVPPELKPFLSLGSDGKPLQIDPDFHIGLPKNEEWETDDYVLLPNIEQ</sequence>
<keyword evidence="1" id="KW-0645">Protease</keyword>